<dbReference type="GO" id="GO:0016787">
    <property type="term" value="F:hydrolase activity"/>
    <property type="evidence" value="ECO:0007669"/>
    <property type="project" value="UniProtKB-KW"/>
</dbReference>
<dbReference type="HAMAP" id="MF_00180">
    <property type="entry name" value="RibB"/>
    <property type="match status" value="1"/>
</dbReference>
<dbReference type="FunFam" id="3.90.870.10:FF:000002">
    <property type="entry name" value="3,4-dihydroxy-2-butanone 4-phosphate synthase"/>
    <property type="match status" value="1"/>
</dbReference>
<comment type="subunit">
    <text evidence="3 12">Homodimer.</text>
</comment>
<keyword evidence="8 12" id="KW-0460">Magnesium</keyword>
<evidence type="ECO:0000256" key="5">
    <source>
        <dbReference type="ARBA" id="ARBA00018836"/>
    </source>
</evidence>
<sequence length="305" mass="32340">MIDSVTSLCRIPPGLTSRPRVPQRISFAAPGVVALTKIPMAANTARKGCRRAEERQHASAACCDEAATAVPRKALNGVAPLLPESGGNTDSPSLGFSSIPVALEAFKRGEPLVVLDDEDRENEGDLILAAEHATSQNIAFMVRYTSGVICVGMRGEDLDRLQIPLMVEPKSNEDSMRTAFTVTVDLKKGTTTGISASDRAATLRALADPQSTPGMFNKPGHIFPLRCRPGGVCERPGHTEASVDLAALAGCRPAGVLCEIVNDDGTMARTPELLRFGAVHGLHVITIKDLVSHIQQETEGTATRA</sequence>
<evidence type="ECO:0000256" key="6">
    <source>
        <dbReference type="ARBA" id="ARBA00022619"/>
    </source>
</evidence>
<comment type="similarity">
    <text evidence="11 12">Belongs to the DHBP synthase family.</text>
</comment>
<comment type="similarity">
    <text evidence="2">In the C-terminal section; belongs to the GTP cyclohydrolase II family.</text>
</comment>
<dbReference type="GO" id="GO:0008686">
    <property type="term" value="F:3,4-dihydroxy-2-butanone-4-phosphate synthase activity"/>
    <property type="evidence" value="ECO:0007669"/>
    <property type="project" value="UniProtKB-EC"/>
</dbReference>
<keyword evidence="10 12" id="KW-0456">Lyase</keyword>
<dbReference type="InterPro" id="IPR017945">
    <property type="entry name" value="DHBP_synth_RibB-like_a/b_dom"/>
</dbReference>
<dbReference type="PANTHER" id="PTHR21327">
    <property type="entry name" value="GTP CYCLOHYDROLASE II-RELATED"/>
    <property type="match status" value="1"/>
</dbReference>
<keyword evidence="9 12" id="KW-0464">Manganese</keyword>
<dbReference type="Pfam" id="PF00926">
    <property type="entry name" value="DHBP_synthase"/>
    <property type="match status" value="1"/>
</dbReference>
<dbReference type="GO" id="GO:0046872">
    <property type="term" value="F:metal ion binding"/>
    <property type="evidence" value="ECO:0007669"/>
    <property type="project" value="UniProtKB-KW"/>
</dbReference>
<gene>
    <name evidence="13" type="primary">RIBBA</name>
    <name evidence="13" type="ORF">TSPGSL018_8389</name>
</gene>
<dbReference type="PANTHER" id="PTHR21327:SF18">
    <property type="entry name" value="3,4-DIHYDROXY-2-BUTANONE 4-PHOSPHATE SYNTHASE"/>
    <property type="match status" value="1"/>
</dbReference>
<dbReference type="UniPathway" id="UPA00275">
    <property type="reaction ID" value="UER00399"/>
</dbReference>
<name>A0A061SEE6_9CHLO</name>
<proteinExistence type="inferred from homology"/>
<evidence type="ECO:0000256" key="9">
    <source>
        <dbReference type="ARBA" id="ARBA00023211"/>
    </source>
</evidence>
<reference evidence="13" key="1">
    <citation type="submission" date="2014-05" db="EMBL/GenBank/DDBJ databases">
        <title>The transcriptome of the halophilic microalga Tetraselmis sp. GSL018 isolated from the Great Salt Lake, Utah.</title>
        <authorList>
            <person name="Jinkerson R.E."/>
            <person name="D'Adamo S."/>
            <person name="Posewitz M.C."/>
        </authorList>
    </citation>
    <scope>NUCLEOTIDE SEQUENCE</scope>
    <source>
        <strain evidence="13">GSL018</strain>
    </source>
</reference>
<comment type="cofactor">
    <cofactor evidence="12">
        <name>Mg(2+)</name>
        <dbReference type="ChEBI" id="CHEBI:18420"/>
    </cofactor>
    <cofactor evidence="12">
        <name>Mn(2+)</name>
        <dbReference type="ChEBI" id="CHEBI:29035"/>
    </cofactor>
    <text evidence="12">Binds 2 divalent metal cations per subunit. Magnesium or manganese.</text>
</comment>
<comment type="pathway">
    <text evidence="1 12">Cofactor biosynthesis; riboflavin biosynthesis; 2-hydroxy-3-oxobutyl phosphate from D-ribulose 5-phosphate: step 1/1.</text>
</comment>
<evidence type="ECO:0000256" key="12">
    <source>
        <dbReference type="RuleBase" id="RU003843"/>
    </source>
</evidence>
<dbReference type="InterPro" id="IPR000422">
    <property type="entry name" value="DHBP_synthase_RibB"/>
</dbReference>
<comment type="catalytic activity">
    <reaction evidence="12">
        <text>D-ribulose 5-phosphate = (2S)-2-hydroxy-3-oxobutyl phosphate + formate + H(+)</text>
        <dbReference type="Rhea" id="RHEA:18457"/>
        <dbReference type="ChEBI" id="CHEBI:15378"/>
        <dbReference type="ChEBI" id="CHEBI:15740"/>
        <dbReference type="ChEBI" id="CHEBI:58121"/>
        <dbReference type="ChEBI" id="CHEBI:58830"/>
        <dbReference type="EC" id="4.1.99.12"/>
    </reaction>
</comment>
<dbReference type="GO" id="GO:0009231">
    <property type="term" value="P:riboflavin biosynthetic process"/>
    <property type="evidence" value="ECO:0007669"/>
    <property type="project" value="UniProtKB-UniPathway"/>
</dbReference>
<dbReference type="GO" id="GO:0005829">
    <property type="term" value="C:cytosol"/>
    <property type="evidence" value="ECO:0007669"/>
    <property type="project" value="UniProtKB-ARBA"/>
</dbReference>
<protein>
    <recommendedName>
        <fullName evidence="5 12">3,4-dihydroxy-2-butanone 4-phosphate synthase</fullName>
        <shortName evidence="12">DHBP synthase</shortName>
        <ecNumber evidence="4 12">4.1.99.12</ecNumber>
    </recommendedName>
</protein>
<accession>A0A061SEE6</accession>
<evidence type="ECO:0000256" key="1">
    <source>
        <dbReference type="ARBA" id="ARBA00004904"/>
    </source>
</evidence>
<keyword evidence="6 12" id="KW-0686">Riboflavin biosynthesis</keyword>
<dbReference type="SUPFAM" id="SSF55821">
    <property type="entry name" value="YrdC/RibB"/>
    <property type="match status" value="1"/>
</dbReference>
<dbReference type="EMBL" id="GBEZ01003938">
    <property type="protein sequence ID" value="JAC81235.1"/>
    <property type="molecule type" value="Transcribed_RNA"/>
</dbReference>
<evidence type="ECO:0000256" key="11">
    <source>
        <dbReference type="ARBA" id="ARBA00060730"/>
    </source>
</evidence>
<evidence type="ECO:0000256" key="3">
    <source>
        <dbReference type="ARBA" id="ARBA00011738"/>
    </source>
</evidence>
<evidence type="ECO:0000256" key="2">
    <source>
        <dbReference type="ARBA" id="ARBA00008976"/>
    </source>
</evidence>
<dbReference type="Gene3D" id="3.90.870.10">
    <property type="entry name" value="DHBP synthase"/>
    <property type="match status" value="1"/>
</dbReference>
<evidence type="ECO:0000256" key="8">
    <source>
        <dbReference type="ARBA" id="ARBA00022842"/>
    </source>
</evidence>
<keyword evidence="7 12" id="KW-0479">Metal-binding</keyword>
<dbReference type="NCBIfam" id="TIGR00506">
    <property type="entry name" value="ribB"/>
    <property type="match status" value="1"/>
</dbReference>
<organism evidence="13">
    <name type="scientific">Tetraselmis sp. GSL018</name>
    <dbReference type="NCBI Taxonomy" id="582737"/>
    <lineage>
        <taxon>Eukaryota</taxon>
        <taxon>Viridiplantae</taxon>
        <taxon>Chlorophyta</taxon>
        <taxon>core chlorophytes</taxon>
        <taxon>Chlorodendrophyceae</taxon>
        <taxon>Chlorodendrales</taxon>
        <taxon>Chlorodendraceae</taxon>
        <taxon>Tetraselmis</taxon>
    </lineage>
</organism>
<evidence type="ECO:0000256" key="10">
    <source>
        <dbReference type="ARBA" id="ARBA00023239"/>
    </source>
</evidence>
<evidence type="ECO:0000313" key="13">
    <source>
        <dbReference type="EMBL" id="JAC81235.1"/>
    </source>
</evidence>
<dbReference type="AlphaFoldDB" id="A0A061SEE6"/>
<evidence type="ECO:0000256" key="7">
    <source>
        <dbReference type="ARBA" id="ARBA00022723"/>
    </source>
</evidence>
<comment type="function">
    <text evidence="12">Catalyzes the conversion of D-ribulose 5-phosphate to formate and 3,4-dihydroxy-2-butanone 4-phosphate.</text>
</comment>
<dbReference type="EC" id="4.1.99.12" evidence="4 12"/>
<evidence type="ECO:0000256" key="4">
    <source>
        <dbReference type="ARBA" id="ARBA00012153"/>
    </source>
</evidence>
<keyword evidence="13" id="KW-0378">Hydrolase</keyword>